<dbReference type="RefSeq" id="WP_151177098.1">
    <property type="nucleotide sequence ID" value="NZ_CP042906.1"/>
</dbReference>
<feature type="compositionally biased region" description="Low complexity" evidence="1">
    <location>
        <begin position="110"/>
        <end position="121"/>
    </location>
</feature>
<reference evidence="2 3" key="1">
    <citation type="submission" date="2019-08" db="EMBL/GenBank/DDBJ databases">
        <title>Hyperibacter terrae gen. nov., sp. nov. and Hyperibacter viscosus sp. nov., two new members in the family Rhodospirillaceae isolated from the rhizosphere of Hypericum perforatum.</title>
        <authorList>
            <person name="Noviana Z."/>
        </authorList>
    </citation>
    <scope>NUCLEOTIDE SEQUENCE [LARGE SCALE GENOMIC DNA]</scope>
    <source>
        <strain evidence="2 3">R5913</strain>
    </source>
</reference>
<evidence type="ECO:0000256" key="1">
    <source>
        <dbReference type="SAM" id="MobiDB-lite"/>
    </source>
</evidence>
<accession>A0A5J6MH76</accession>
<keyword evidence="3" id="KW-1185">Reference proteome</keyword>
<name>A0A5J6MH76_9PROT</name>
<dbReference type="EMBL" id="CP042906">
    <property type="protein sequence ID" value="QEX16784.1"/>
    <property type="molecule type" value="Genomic_DNA"/>
</dbReference>
<dbReference type="KEGG" id="htq:FRZ44_20790"/>
<dbReference type="AlphaFoldDB" id="A0A5J6MH76"/>
<organism evidence="2 3">
    <name type="scientific">Hypericibacter terrae</name>
    <dbReference type="NCBI Taxonomy" id="2602015"/>
    <lineage>
        <taxon>Bacteria</taxon>
        <taxon>Pseudomonadati</taxon>
        <taxon>Pseudomonadota</taxon>
        <taxon>Alphaproteobacteria</taxon>
        <taxon>Rhodospirillales</taxon>
        <taxon>Dongiaceae</taxon>
        <taxon>Hypericibacter</taxon>
    </lineage>
</organism>
<proteinExistence type="predicted"/>
<feature type="region of interest" description="Disordered" evidence="1">
    <location>
        <begin position="89"/>
        <end position="121"/>
    </location>
</feature>
<dbReference type="OrthoDB" id="7369966at2"/>
<protein>
    <submittedName>
        <fullName evidence="2">Uncharacterized protein</fullName>
    </submittedName>
</protein>
<sequence>MAKIEELEQRIDDAESTLQAMFCTITADLIMFQAAVSALREEGVLTARMIDRMAIDAQIRLQQYDSPALGAPAISEIAAQLDGLAEQLRAGVPSAPAPAPTRPVHAGNGRAPRPAARSPVR</sequence>
<evidence type="ECO:0000313" key="2">
    <source>
        <dbReference type="EMBL" id="QEX16784.1"/>
    </source>
</evidence>
<dbReference type="Proteomes" id="UP000326202">
    <property type="component" value="Chromosome"/>
</dbReference>
<gene>
    <name evidence="2" type="ORF">FRZ44_20790</name>
</gene>
<evidence type="ECO:0000313" key="3">
    <source>
        <dbReference type="Proteomes" id="UP000326202"/>
    </source>
</evidence>